<accession>A0A9P9XGZ0</accession>
<sequence>MSEYYSQERVDLVAILATSQRIEFERCLAEIKGRNGGNKSDTMGVLQRLASEAEDASSILLSLQAENIGGSYDMIHRMLAQQTLLIKTQLLEVAGEMGKPFLPTPMSNPRLAQQSMIQQQQQQPRQEEEAEREHRKPRSPLPRPPRLPKVKLQFNQLPLSRRLSDTTPTLDAMDRSQPPEKQKSPTREIKGFPPRIARRRRGPRQQAPAESGGRKDHGTTGPRGTYQGGSVRRHDQASVSPSPEKRLKLWPTASNKSSRPALGKPLSRANEERDPLSRRKSGDVSGAVNLCRLQDEQEERIDAANVEKWMNDLNSRTESKDEGEAKMEMERGNGSKTGDEGKGRGTRGRKRSAENDLSPSTIKKPRPEPQGGKNGVSPGGIKRFLSSLNPFRRRRTKSQESRAAEPTAVVPSIPDSPKPVGCCIFAEALNPRYLFGTGKEDQRALHYRDAIEELIQLVEDAPHAITSNDPLVREYHAKQFKDIQTVLRKIPSRAISKKMIDEKLLAIRTEETAIQKGQIPRLRGIKAEEARAERIQQLTQEKEVLHRRLRACNELNDKIFAFGEEGAAIFADWIVEMKLRVAGELEFAERALMMPYFGGVQEDGREFYCV</sequence>
<name>A0A9P9XGZ0_9PEZI</name>
<comment type="caution">
    <text evidence="2">The sequence shown here is derived from an EMBL/GenBank/DDBJ whole genome shotgun (WGS) entry which is preliminary data.</text>
</comment>
<gene>
    <name evidence="2" type="ORF">CABS02_05537</name>
</gene>
<dbReference type="AlphaFoldDB" id="A0A9P9XGZ0"/>
<proteinExistence type="predicted"/>
<keyword evidence="3" id="KW-1185">Reference proteome</keyword>
<reference evidence="2" key="1">
    <citation type="submission" date="2019-01" db="EMBL/GenBank/DDBJ databases">
        <title>Colletotrichum abscissum LGMF1257.</title>
        <authorList>
            <person name="Baroncelli R."/>
        </authorList>
    </citation>
    <scope>NUCLEOTIDE SEQUENCE</scope>
    <source>
        <strain evidence="2">Ca142</strain>
    </source>
</reference>
<evidence type="ECO:0000256" key="1">
    <source>
        <dbReference type="SAM" id="MobiDB-lite"/>
    </source>
</evidence>
<feature type="region of interest" description="Disordered" evidence="1">
    <location>
        <begin position="100"/>
        <end position="412"/>
    </location>
</feature>
<feature type="compositionally biased region" description="Basic and acidic residues" evidence="1">
    <location>
        <begin position="269"/>
        <end position="282"/>
    </location>
</feature>
<feature type="compositionally biased region" description="Basic and acidic residues" evidence="1">
    <location>
        <begin position="172"/>
        <end position="190"/>
    </location>
</feature>
<feature type="compositionally biased region" description="Basic and acidic residues" evidence="1">
    <location>
        <begin position="125"/>
        <end position="134"/>
    </location>
</feature>
<dbReference type="EMBL" id="SDAQ01000025">
    <property type="protein sequence ID" value="KAI3554122.1"/>
    <property type="molecule type" value="Genomic_DNA"/>
</dbReference>
<organism evidence="2 3">
    <name type="scientific">Colletotrichum abscissum</name>
    <dbReference type="NCBI Taxonomy" id="1671311"/>
    <lineage>
        <taxon>Eukaryota</taxon>
        <taxon>Fungi</taxon>
        <taxon>Dikarya</taxon>
        <taxon>Ascomycota</taxon>
        <taxon>Pezizomycotina</taxon>
        <taxon>Sordariomycetes</taxon>
        <taxon>Hypocreomycetidae</taxon>
        <taxon>Glomerellales</taxon>
        <taxon>Glomerellaceae</taxon>
        <taxon>Colletotrichum</taxon>
        <taxon>Colletotrichum acutatum species complex</taxon>
    </lineage>
</organism>
<dbReference type="OrthoDB" id="4842421at2759"/>
<feature type="compositionally biased region" description="Basic and acidic residues" evidence="1">
    <location>
        <begin position="315"/>
        <end position="343"/>
    </location>
</feature>
<evidence type="ECO:0000313" key="2">
    <source>
        <dbReference type="EMBL" id="KAI3554122.1"/>
    </source>
</evidence>
<dbReference type="Proteomes" id="UP001056436">
    <property type="component" value="Unassembled WGS sequence"/>
</dbReference>
<protein>
    <submittedName>
        <fullName evidence="2">Uncharacterized protein</fullName>
    </submittedName>
</protein>
<evidence type="ECO:0000313" key="3">
    <source>
        <dbReference type="Proteomes" id="UP001056436"/>
    </source>
</evidence>
<feature type="compositionally biased region" description="Low complexity" evidence="1">
    <location>
        <begin position="113"/>
        <end position="124"/>
    </location>
</feature>